<name>A0A0M3J1D5_ANISI</name>
<comment type="subcellular location">
    <subcellularLocation>
        <location evidence="1">Nucleus</location>
    </subcellularLocation>
</comment>
<dbReference type="Gene3D" id="3.20.20.140">
    <property type="entry name" value="Metal-dependent hydrolases"/>
    <property type="match status" value="1"/>
</dbReference>
<dbReference type="Pfam" id="PF01876">
    <property type="entry name" value="RNase_P_p30"/>
    <property type="match status" value="1"/>
</dbReference>
<evidence type="ECO:0000313" key="7">
    <source>
        <dbReference type="WBParaSite" id="ASIM_0000133201-mRNA-1"/>
    </source>
</evidence>
<dbReference type="GO" id="GO:0003723">
    <property type="term" value="F:RNA binding"/>
    <property type="evidence" value="ECO:0007669"/>
    <property type="project" value="TreeGrafter"/>
</dbReference>
<dbReference type="AlphaFoldDB" id="A0A0M3J1D5"/>
<dbReference type="InterPro" id="IPR016195">
    <property type="entry name" value="Pol/histidinol_Pase-like"/>
</dbReference>
<feature type="compositionally biased region" description="Polar residues" evidence="4">
    <location>
        <begin position="151"/>
        <end position="181"/>
    </location>
</feature>
<evidence type="ECO:0000256" key="3">
    <source>
        <dbReference type="ARBA" id="ARBA00022694"/>
    </source>
</evidence>
<dbReference type="InterPro" id="IPR002738">
    <property type="entry name" value="RNase_P_p30"/>
</dbReference>
<comment type="similarity">
    <text evidence="2">Belongs to the eukaryotic/archaeal RNase P protein component 3 family.</text>
</comment>
<dbReference type="SUPFAM" id="SSF89550">
    <property type="entry name" value="PHP domain-like"/>
    <property type="match status" value="1"/>
</dbReference>
<sequence>MTASSNPSKAGFDVIYSDSPESMIQMRYFFKVLANARQLLLMTKGGNGVILSSGADEIIDLRAPYDAINMCILFGARREESRKFIAGNARKVLLRAESRKTVKGAVLISSVNEITSKLNDHQKELKKLLSIPEFNAQFEIANEEDTESANEDATNNVDSHPSESAQKSSEIPESQSSLDCS</sequence>
<proteinExistence type="inferred from homology"/>
<dbReference type="GO" id="GO:0005655">
    <property type="term" value="C:nucleolar ribonuclease P complex"/>
    <property type="evidence" value="ECO:0007669"/>
    <property type="project" value="TreeGrafter"/>
</dbReference>
<organism evidence="7">
    <name type="scientific">Anisakis simplex</name>
    <name type="common">Herring worm</name>
    <dbReference type="NCBI Taxonomy" id="6269"/>
    <lineage>
        <taxon>Eukaryota</taxon>
        <taxon>Metazoa</taxon>
        <taxon>Ecdysozoa</taxon>
        <taxon>Nematoda</taxon>
        <taxon>Chromadorea</taxon>
        <taxon>Rhabditida</taxon>
        <taxon>Spirurina</taxon>
        <taxon>Ascaridomorpha</taxon>
        <taxon>Ascaridoidea</taxon>
        <taxon>Anisakidae</taxon>
        <taxon>Anisakis</taxon>
        <taxon>Anisakis simplex complex</taxon>
    </lineage>
</organism>
<feature type="compositionally biased region" description="Acidic residues" evidence="4">
    <location>
        <begin position="141"/>
        <end position="150"/>
    </location>
</feature>
<evidence type="ECO:0000256" key="4">
    <source>
        <dbReference type="SAM" id="MobiDB-lite"/>
    </source>
</evidence>
<evidence type="ECO:0000256" key="1">
    <source>
        <dbReference type="ARBA" id="ARBA00004123"/>
    </source>
</evidence>
<evidence type="ECO:0000313" key="6">
    <source>
        <dbReference type="Proteomes" id="UP000267096"/>
    </source>
</evidence>
<protein>
    <submittedName>
        <fullName evidence="7">Ribonuclease P protein subunit p30 (inferred by orthology to a human protein)</fullName>
    </submittedName>
</protein>
<reference evidence="5 6" key="2">
    <citation type="submission" date="2018-11" db="EMBL/GenBank/DDBJ databases">
        <authorList>
            <consortium name="Pathogen Informatics"/>
        </authorList>
    </citation>
    <scope>NUCLEOTIDE SEQUENCE [LARGE SCALE GENOMIC DNA]</scope>
</reference>
<dbReference type="GO" id="GO:0008033">
    <property type="term" value="P:tRNA processing"/>
    <property type="evidence" value="ECO:0007669"/>
    <property type="project" value="UniProtKB-KW"/>
</dbReference>
<dbReference type="EMBL" id="UYRR01001182">
    <property type="protein sequence ID" value="VDK18532.1"/>
    <property type="molecule type" value="Genomic_DNA"/>
</dbReference>
<dbReference type="WBParaSite" id="ASIM_0000133201-mRNA-1">
    <property type="protein sequence ID" value="ASIM_0000133201-mRNA-1"/>
    <property type="gene ID" value="ASIM_0000133201"/>
</dbReference>
<dbReference type="OrthoDB" id="17948at2759"/>
<dbReference type="PANTHER" id="PTHR13031">
    <property type="entry name" value="RIBONUCLEASE P SUBUNIT P30"/>
    <property type="match status" value="1"/>
</dbReference>
<keyword evidence="6" id="KW-1185">Reference proteome</keyword>
<evidence type="ECO:0000256" key="2">
    <source>
        <dbReference type="ARBA" id="ARBA00007331"/>
    </source>
</evidence>
<keyword evidence="3" id="KW-0819">tRNA processing</keyword>
<feature type="region of interest" description="Disordered" evidence="4">
    <location>
        <begin position="140"/>
        <end position="181"/>
    </location>
</feature>
<gene>
    <name evidence="5" type="ORF">ASIM_LOCUS1218</name>
</gene>
<dbReference type="Proteomes" id="UP000267096">
    <property type="component" value="Unassembled WGS sequence"/>
</dbReference>
<reference evidence="7" key="1">
    <citation type="submission" date="2017-02" db="UniProtKB">
        <authorList>
            <consortium name="WormBaseParasite"/>
        </authorList>
    </citation>
    <scope>IDENTIFICATION</scope>
</reference>
<accession>A0A0M3J1D5</accession>
<evidence type="ECO:0000313" key="5">
    <source>
        <dbReference type="EMBL" id="VDK18532.1"/>
    </source>
</evidence>
<dbReference type="PANTHER" id="PTHR13031:SF0">
    <property type="entry name" value="RIBONUCLEASE P PROTEIN SUBUNIT P30"/>
    <property type="match status" value="1"/>
</dbReference>